<proteinExistence type="predicted"/>
<organism evidence="1">
    <name type="scientific">marine sediment metagenome</name>
    <dbReference type="NCBI Taxonomy" id="412755"/>
    <lineage>
        <taxon>unclassified sequences</taxon>
        <taxon>metagenomes</taxon>
        <taxon>ecological metagenomes</taxon>
    </lineage>
</organism>
<dbReference type="Gene3D" id="3.40.50.300">
    <property type="entry name" value="P-loop containing nucleotide triphosphate hydrolases"/>
    <property type="match status" value="1"/>
</dbReference>
<gene>
    <name evidence="1" type="ORF">LCGC14_0922920</name>
</gene>
<comment type="caution">
    <text evidence="1">The sequence shown here is derived from an EMBL/GenBank/DDBJ whole genome shotgun (WGS) entry which is preliminary data.</text>
</comment>
<dbReference type="EMBL" id="LAZR01003128">
    <property type="protein sequence ID" value="KKN21664.1"/>
    <property type="molecule type" value="Genomic_DNA"/>
</dbReference>
<name>A0A0F9NUZ1_9ZZZZ</name>
<evidence type="ECO:0008006" key="2">
    <source>
        <dbReference type="Google" id="ProtNLM"/>
    </source>
</evidence>
<reference evidence="1" key="1">
    <citation type="journal article" date="2015" name="Nature">
        <title>Complex archaea that bridge the gap between prokaryotes and eukaryotes.</title>
        <authorList>
            <person name="Spang A."/>
            <person name="Saw J.H."/>
            <person name="Jorgensen S.L."/>
            <person name="Zaremba-Niedzwiedzka K."/>
            <person name="Martijn J."/>
            <person name="Lind A.E."/>
            <person name="van Eijk R."/>
            <person name="Schleper C."/>
            <person name="Guy L."/>
            <person name="Ettema T.J."/>
        </authorList>
    </citation>
    <scope>NUCLEOTIDE SEQUENCE</scope>
</reference>
<evidence type="ECO:0000313" key="1">
    <source>
        <dbReference type="EMBL" id="KKN21664.1"/>
    </source>
</evidence>
<dbReference type="AlphaFoldDB" id="A0A0F9NUZ1"/>
<dbReference type="Pfam" id="PF13481">
    <property type="entry name" value="AAA_25"/>
    <property type="match status" value="1"/>
</dbReference>
<dbReference type="InterPro" id="IPR027417">
    <property type="entry name" value="P-loop_NTPase"/>
</dbReference>
<protein>
    <recommendedName>
        <fullName evidence="2">AAA+ ATPase domain-containing protein</fullName>
    </recommendedName>
</protein>
<sequence length="365" mass="40827">MGIAKKEANFIWGDKVRVEFIDWLWPNRYPLRMLSIMAGIGGVSKSTLLLYMIAQITTGRPWIDDPPGTTREPADCILLSAEDQPGDIIIPRLMAMQANLSRVCILKGKKITMDDGKTGLVGIDNLSKDKSGDLDMLLEVLDKVPNPKLVGIDPYTSYMGTKADSNDNIAVRSFLRPLGEIAADYNIAMIGITHLNKKEDSSADFRILGSVGQQNAARMAWLVAQDPDAEDRRYMVWLKGNLCPRNTGLAYRILNVLVKQPGTERKDFYSQICFEKEPVQLTANELLAPKPQKSGRPRKQTDASEWLESFLSEGPVDSKLIFEEGEVLGYSQRTLERVKKSTGILGIPIKDANTGRIIRWDWRLS</sequence>
<accession>A0A0F9NUZ1</accession>
<dbReference type="SUPFAM" id="SSF52540">
    <property type="entry name" value="P-loop containing nucleoside triphosphate hydrolases"/>
    <property type="match status" value="1"/>
</dbReference>